<reference evidence="2 3" key="1">
    <citation type="submission" date="2017-04" db="EMBL/GenBank/DDBJ databases">
        <title>Bacillus krulwichiae AM31D Genome sequencing and assembly.</title>
        <authorList>
            <person name="Krulwich T.A."/>
            <person name="Anastor L."/>
            <person name="Ehrlich R."/>
            <person name="Ehrlich G.D."/>
            <person name="Janto B."/>
        </authorList>
    </citation>
    <scope>NUCLEOTIDE SEQUENCE [LARGE SCALE GENOMIC DNA]</scope>
    <source>
        <strain evidence="2 3">AM31D</strain>
    </source>
</reference>
<keyword evidence="2" id="KW-0808">Transferase</keyword>
<dbReference type="EMBL" id="CP020814">
    <property type="protein sequence ID" value="ARK31213.1"/>
    <property type="molecule type" value="Genomic_DNA"/>
</dbReference>
<dbReference type="Pfam" id="PF00381">
    <property type="entry name" value="PTS-HPr"/>
    <property type="match status" value="1"/>
</dbReference>
<name>A0A1X9MGH5_9BACI</name>
<dbReference type="GO" id="GO:0016740">
    <property type="term" value="F:transferase activity"/>
    <property type="evidence" value="ECO:0007669"/>
    <property type="project" value="UniProtKB-KW"/>
</dbReference>
<dbReference type="InterPro" id="IPR035895">
    <property type="entry name" value="HPr-like_sf"/>
</dbReference>
<dbReference type="Proteomes" id="UP000193006">
    <property type="component" value="Chromosome"/>
</dbReference>
<dbReference type="PROSITE" id="PS51350">
    <property type="entry name" value="PTS_HPR_DOM"/>
    <property type="match status" value="1"/>
</dbReference>
<evidence type="ECO:0000313" key="2">
    <source>
        <dbReference type="EMBL" id="ARK31213.1"/>
    </source>
</evidence>
<organism evidence="2 3">
    <name type="scientific">Halalkalibacter krulwichiae</name>
    <dbReference type="NCBI Taxonomy" id="199441"/>
    <lineage>
        <taxon>Bacteria</taxon>
        <taxon>Bacillati</taxon>
        <taxon>Bacillota</taxon>
        <taxon>Bacilli</taxon>
        <taxon>Bacillales</taxon>
        <taxon>Bacillaceae</taxon>
        <taxon>Halalkalibacter</taxon>
    </lineage>
</organism>
<dbReference type="Gene3D" id="3.30.1340.10">
    <property type="entry name" value="HPr-like"/>
    <property type="match status" value="1"/>
</dbReference>
<proteinExistence type="predicted"/>
<dbReference type="AlphaFoldDB" id="A0A1X9MGH5"/>
<accession>A0A1X9MGH5</accession>
<feature type="domain" description="HPr" evidence="1">
    <location>
        <begin position="1"/>
        <end position="85"/>
    </location>
</feature>
<dbReference type="EC" id="2.7.11.-" evidence="2"/>
<dbReference type="KEGG" id="bkw:BkAM31D_15880"/>
<dbReference type="SUPFAM" id="SSF55594">
    <property type="entry name" value="HPr-like"/>
    <property type="match status" value="1"/>
</dbReference>
<gene>
    <name evidence="2" type="primary">ptsH_1</name>
    <name evidence="2" type="ORF">BkAM31D_15880</name>
</gene>
<dbReference type="RefSeq" id="WP_066150862.1">
    <property type="nucleotide sequence ID" value="NZ_CP020814.1"/>
</dbReference>
<evidence type="ECO:0000313" key="3">
    <source>
        <dbReference type="Proteomes" id="UP000193006"/>
    </source>
</evidence>
<protein>
    <submittedName>
        <fullName evidence="2">Phosphocarrier protein HPr</fullName>
        <ecNumber evidence="2">2.7.11.-</ecNumber>
    </submittedName>
</protein>
<evidence type="ECO:0000259" key="1">
    <source>
        <dbReference type="PROSITE" id="PS51350"/>
    </source>
</evidence>
<sequence length="85" mass="9507">MEKASKQIIVNISEEQTITELSQLVQPFASEIFLKKLVNGNIIEVNLKSLLGLITLQLKNNDRITVRTVGEDCHEALNKVVAFLT</sequence>
<dbReference type="STRING" id="199441.BkAM31D_15880"/>
<dbReference type="InterPro" id="IPR000032">
    <property type="entry name" value="HPr-like"/>
</dbReference>
<keyword evidence="3" id="KW-1185">Reference proteome</keyword>